<evidence type="ECO:0000313" key="4">
    <source>
        <dbReference type="Proteomes" id="UP000751190"/>
    </source>
</evidence>
<sequence length="597" mass="62644">MAAVRSAEKDRVSTCAFADRVAACVLAAYRLHGAAYDAERRSAGRQTVVAGICALDSSVVPPALACVSWGCGTKFMRRELVDADEPGTRVRDSHAEVLARRALLHALYAELDEATGTPAPPADDQAQHARTAPVDTGAEEGAPPAEALASQRVHLLERIEPAPDGNAPTWRLRAGVTLHFYSSSQPCGNASIKRWAKGRAEVRHAQLSELEWPAELASHARQHWAQQREGQVARLVKKEDEGRAEAAHVQADSGDEQTEAGLAAGAPRGARASGEAAAMAREADAGANGGAAGASSRMGAPDRAHAGAAGGRDSSREEARGTPAVRPNGSGDALGDGGAASDRPQLPNTRLRAPPQPSHPPGTAPAGSGVGRTHTCSDKMCRWQCLGLQGGLLAHLIPAPLAVRTVTVGRKFHRLCLERAICCRAQDFETLADAPPASKRARRGRARLLPPVGYRVHHAAVLCTSTKLDPNTPISTVAAGAQHASFSDPRALWWAAGERGCEVLDGETGLPFAQRDASPGGAAISRISSRALYSRFAALCTRSGRAELVADRGAPPWRAKQACAAYAQAREALLTDSCHLGGWQVKPWCAPAGSAER</sequence>
<evidence type="ECO:0000259" key="2">
    <source>
        <dbReference type="PROSITE" id="PS50141"/>
    </source>
</evidence>
<dbReference type="SMART" id="SM00552">
    <property type="entry name" value="ADEAMc"/>
    <property type="match status" value="1"/>
</dbReference>
<dbReference type="OMA" id="LERAICC"/>
<dbReference type="GO" id="GO:0006396">
    <property type="term" value="P:RNA processing"/>
    <property type="evidence" value="ECO:0007669"/>
    <property type="project" value="InterPro"/>
</dbReference>
<feature type="region of interest" description="Disordered" evidence="1">
    <location>
        <begin position="114"/>
        <end position="144"/>
    </location>
</feature>
<feature type="region of interest" description="Disordered" evidence="1">
    <location>
        <begin position="239"/>
        <end position="373"/>
    </location>
</feature>
<evidence type="ECO:0000313" key="3">
    <source>
        <dbReference type="EMBL" id="KAG8468709.1"/>
    </source>
</evidence>
<proteinExistence type="predicted"/>
<dbReference type="PANTHER" id="PTHR10910">
    <property type="entry name" value="EUKARYOTE SPECIFIC DSRNA BINDING PROTEIN"/>
    <property type="match status" value="1"/>
</dbReference>
<dbReference type="AlphaFoldDB" id="A0A8J5XZA4"/>
<dbReference type="OrthoDB" id="47001at2759"/>
<dbReference type="GO" id="GO:0003726">
    <property type="term" value="F:double-stranded RNA adenosine deaminase activity"/>
    <property type="evidence" value="ECO:0007669"/>
    <property type="project" value="TreeGrafter"/>
</dbReference>
<dbReference type="PROSITE" id="PS50141">
    <property type="entry name" value="A_DEAMIN_EDITASE"/>
    <property type="match status" value="1"/>
</dbReference>
<evidence type="ECO:0000256" key="1">
    <source>
        <dbReference type="SAM" id="MobiDB-lite"/>
    </source>
</evidence>
<feature type="compositionally biased region" description="Low complexity" evidence="1">
    <location>
        <begin position="259"/>
        <end position="280"/>
    </location>
</feature>
<dbReference type="GO" id="GO:0005737">
    <property type="term" value="C:cytoplasm"/>
    <property type="evidence" value="ECO:0007669"/>
    <property type="project" value="TreeGrafter"/>
</dbReference>
<dbReference type="GO" id="GO:0003725">
    <property type="term" value="F:double-stranded RNA binding"/>
    <property type="evidence" value="ECO:0007669"/>
    <property type="project" value="TreeGrafter"/>
</dbReference>
<keyword evidence="4" id="KW-1185">Reference proteome</keyword>
<reference evidence="3" key="1">
    <citation type="submission" date="2021-05" db="EMBL/GenBank/DDBJ databases">
        <title>The genome of the haptophyte Pavlova lutheri (Diacronema luteri, Pavlovales) - a model for lipid biosynthesis in eukaryotic algae.</title>
        <authorList>
            <person name="Hulatt C.J."/>
            <person name="Posewitz M.C."/>
        </authorList>
    </citation>
    <scope>NUCLEOTIDE SEQUENCE</scope>
    <source>
        <strain evidence="3">NIVA-4/92</strain>
    </source>
</reference>
<name>A0A8J5XZA4_DIALT</name>
<dbReference type="GO" id="GO:0006382">
    <property type="term" value="P:adenosine to inosine editing"/>
    <property type="evidence" value="ECO:0007669"/>
    <property type="project" value="TreeGrafter"/>
</dbReference>
<dbReference type="PANTHER" id="PTHR10910:SF62">
    <property type="entry name" value="AT07585P-RELATED"/>
    <property type="match status" value="1"/>
</dbReference>
<organism evidence="3 4">
    <name type="scientific">Diacronema lutheri</name>
    <name type="common">Unicellular marine alga</name>
    <name type="synonym">Monochrysis lutheri</name>
    <dbReference type="NCBI Taxonomy" id="2081491"/>
    <lineage>
        <taxon>Eukaryota</taxon>
        <taxon>Haptista</taxon>
        <taxon>Haptophyta</taxon>
        <taxon>Pavlovophyceae</taxon>
        <taxon>Pavlovales</taxon>
        <taxon>Pavlovaceae</taxon>
        <taxon>Diacronema</taxon>
    </lineage>
</organism>
<gene>
    <name evidence="3" type="ORF">KFE25_013792</name>
</gene>
<dbReference type="InterPro" id="IPR002466">
    <property type="entry name" value="A_deamin"/>
</dbReference>
<feature type="domain" description="A to I editase" evidence="2">
    <location>
        <begin position="68"/>
        <end position="587"/>
    </location>
</feature>
<dbReference type="Proteomes" id="UP000751190">
    <property type="component" value="Unassembled WGS sequence"/>
</dbReference>
<feature type="compositionally biased region" description="Pro residues" evidence="1">
    <location>
        <begin position="354"/>
        <end position="363"/>
    </location>
</feature>
<accession>A0A8J5XZA4</accession>
<comment type="caution">
    <text evidence="3">The sequence shown here is derived from an EMBL/GenBank/DDBJ whole genome shotgun (WGS) entry which is preliminary data.</text>
</comment>
<protein>
    <recommendedName>
        <fullName evidence="2">A to I editase domain-containing protein</fullName>
    </recommendedName>
</protein>
<dbReference type="Pfam" id="PF02137">
    <property type="entry name" value="A_deamin"/>
    <property type="match status" value="2"/>
</dbReference>
<dbReference type="EMBL" id="JAGTXO010000004">
    <property type="protein sequence ID" value="KAG8468709.1"/>
    <property type="molecule type" value="Genomic_DNA"/>
</dbReference>
<dbReference type="GO" id="GO:0008251">
    <property type="term" value="F:tRNA-specific adenosine deaminase activity"/>
    <property type="evidence" value="ECO:0007669"/>
    <property type="project" value="TreeGrafter"/>
</dbReference>
<dbReference type="GO" id="GO:0005730">
    <property type="term" value="C:nucleolus"/>
    <property type="evidence" value="ECO:0007669"/>
    <property type="project" value="TreeGrafter"/>
</dbReference>